<reference evidence="1" key="1">
    <citation type="submission" date="2006-10" db="EMBL/GenBank/DDBJ databases">
        <authorList>
            <person name="Amadeo P."/>
            <person name="Zhao Q."/>
            <person name="Wortman J."/>
            <person name="Fraser-Liggett C."/>
            <person name="Carlton J."/>
        </authorList>
    </citation>
    <scope>NUCLEOTIDE SEQUENCE</scope>
    <source>
        <strain evidence="1">G3</strain>
    </source>
</reference>
<keyword evidence="2" id="KW-1185">Reference proteome</keyword>
<name>A2E126_TRIV3</name>
<protein>
    <submittedName>
        <fullName evidence="1">Uncharacterized protein</fullName>
    </submittedName>
</protein>
<dbReference type="InParanoid" id="A2E126"/>
<dbReference type="SUPFAM" id="SSF48371">
    <property type="entry name" value="ARM repeat"/>
    <property type="match status" value="1"/>
</dbReference>
<dbReference type="VEuPathDB" id="TrichDB:TVAG_387990"/>
<dbReference type="KEGG" id="tva:4771637"/>
<dbReference type="SMR" id="A2E126"/>
<gene>
    <name evidence="1" type="ORF">TVAG_387990</name>
</gene>
<accession>A2E126</accession>
<dbReference type="Proteomes" id="UP000001542">
    <property type="component" value="Unassembled WGS sequence"/>
</dbReference>
<dbReference type="RefSeq" id="XP_001325881.1">
    <property type="nucleotide sequence ID" value="XM_001325846.1"/>
</dbReference>
<evidence type="ECO:0000313" key="1">
    <source>
        <dbReference type="EMBL" id="EAY13658.1"/>
    </source>
</evidence>
<evidence type="ECO:0000313" key="2">
    <source>
        <dbReference type="Proteomes" id="UP000001542"/>
    </source>
</evidence>
<dbReference type="AlphaFoldDB" id="A2E126"/>
<proteinExistence type="predicted"/>
<dbReference type="InterPro" id="IPR016024">
    <property type="entry name" value="ARM-type_fold"/>
</dbReference>
<dbReference type="VEuPathDB" id="TrichDB:TVAGG3_0330650"/>
<organism evidence="1 2">
    <name type="scientific">Trichomonas vaginalis (strain ATCC PRA-98 / G3)</name>
    <dbReference type="NCBI Taxonomy" id="412133"/>
    <lineage>
        <taxon>Eukaryota</taxon>
        <taxon>Metamonada</taxon>
        <taxon>Parabasalia</taxon>
        <taxon>Trichomonadida</taxon>
        <taxon>Trichomonadidae</taxon>
        <taxon>Trichomonas</taxon>
    </lineage>
</organism>
<reference evidence="1" key="2">
    <citation type="journal article" date="2007" name="Science">
        <title>Draft genome sequence of the sexually transmitted pathogen Trichomonas vaginalis.</title>
        <authorList>
            <person name="Carlton J.M."/>
            <person name="Hirt R.P."/>
            <person name="Silva J.C."/>
            <person name="Delcher A.L."/>
            <person name="Schatz M."/>
            <person name="Zhao Q."/>
            <person name="Wortman J.R."/>
            <person name="Bidwell S.L."/>
            <person name="Alsmark U.C.M."/>
            <person name="Besteiro S."/>
            <person name="Sicheritz-Ponten T."/>
            <person name="Noel C.J."/>
            <person name="Dacks J.B."/>
            <person name="Foster P.G."/>
            <person name="Simillion C."/>
            <person name="Van de Peer Y."/>
            <person name="Miranda-Saavedra D."/>
            <person name="Barton G.J."/>
            <person name="Westrop G.D."/>
            <person name="Mueller S."/>
            <person name="Dessi D."/>
            <person name="Fiori P.L."/>
            <person name="Ren Q."/>
            <person name="Paulsen I."/>
            <person name="Zhang H."/>
            <person name="Bastida-Corcuera F.D."/>
            <person name="Simoes-Barbosa A."/>
            <person name="Brown M.T."/>
            <person name="Hayes R.D."/>
            <person name="Mukherjee M."/>
            <person name="Okumura C.Y."/>
            <person name="Schneider R."/>
            <person name="Smith A.J."/>
            <person name="Vanacova S."/>
            <person name="Villalvazo M."/>
            <person name="Haas B.J."/>
            <person name="Pertea M."/>
            <person name="Feldblyum T.V."/>
            <person name="Utterback T.R."/>
            <person name="Shu C.L."/>
            <person name="Osoegawa K."/>
            <person name="de Jong P.J."/>
            <person name="Hrdy I."/>
            <person name="Horvathova L."/>
            <person name="Zubacova Z."/>
            <person name="Dolezal P."/>
            <person name="Malik S.B."/>
            <person name="Logsdon J.M. Jr."/>
            <person name="Henze K."/>
            <person name="Gupta A."/>
            <person name="Wang C.C."/>
            <person name="Dunne R.L."/>
            <person name="Upcroft J.A."/>
            <person name="Upcroft P."/>
            <person name="White O."/>
            <person name="Salzberg S.L."/>
            <person name="Tang P."/>
            <person name="Chiu C.-H."/>
            <person name="Lee Y.-S."/>
            <person name="Embley T.M."/>
            <person name="Coombs G.H."/>
            <person name="Mottram J.C."/>
            <person name="Tachezy J."/>
            <person name="Fraser-Liggett C.M."/>
            <person name="Johnson P.J."/>
        </authorList>
    </citation>
    <scope>NUCLEOTIDE SEQUENCE [LARGE SCALE GENOMIC DNA]</scope>
    <source>
        <strain evidence="1">G3</strain>
    </source>
</reference>
<sequence>MDVEKIQIQEQTIFNNEQNNQYQDMDILNSQMELNSRMILSTNTDEKIQGYSFFNSSKLDPIFDIQQVVDDDQSHPNLIIATNAYIYNLNHKRNASNETFSRILHEETENEITISLKINALYAKSILIKETNDYIQGELILIVSRAAKLLSLFLEIETELENATDVIEMASNIEMICLHLMETPKKFLEYGFLQIFLLSFDKFRVNANVKLIEYLCLSQPHYIYENNPTIIDWLLQYVFDDSFKDKILISLASFANLSRDVVLMLLSKNDFVDFIDSQLESSQTKTRKRIAILLSSFARYAEFDEIFQYLESRNFGNLVLDFLDTPNLYFLRILIEGVLEILLKGRMIIFDQEIDLIEELNELYEVNLEENSNERSKLIFLSRYKDVPLSDLILDVITYYDREDE</sequence>
<dbReference type="EMBL" id="DS113282">
    <property type="protein sequence ID" value="EAY13658.1"/>
    <property type="molecule type" value="Genomic_DNA"/>
</dbReference>